<dbReference type="GO" id="GO:0005829">
    <property type="term" value="C:cytosol"/>
    <property type="evidence" value="ECO:0007669"/>
    <property type="project" value="TreeGrafter"/>
</dbReference>
<sequence length="353" mass="38134">MSKLSVVVLPGDGVGPEVCAQAVRVLQEVCRIEGVELELAFEEIGYTAYLKEGTPFSSRAAQRCRAANAVLLGPVGDKRSRELPPHLRPEAGVLSLRAKLGLYSNLRPIRLPVLPEGEKTELLLVRELSGGIFYGERGYTKAEEADAAYDTEIYTAGEVERVAKHAFELAQKRRKLVTSVDMAHVLESSRLWRATVTKVAEAFPEVTLDHLTVEEAAGQLVQNPARFDVLLTANLFGSILGAEAGALAGADEVLACASLGYSKLGVYEPVMPTKEELAGKNTVSPLSAILAAGMIFRYSFEMPQAAMLIEQAVIDYTGRLKAAQAKGELLPASGTAETGELILKRIRERLTLL</sequence>
<evidence type="ECO:0000256" key="3">
    <source>
        <dbReference type="ARBA" id="ARBA00022723"/>
    </source>
</evidence>
<keyword evidence="5" id="KW-0560">Oxidoreductase</keyword>
<dbReference type="Pfam" id="PF00180">
    <property type="entry name" value="Iso_dh"/>
    <property type="match status" value="1"/>
</dbReference>
<organism evidence="9 10">
    <name type="scientific">Acetanaerobacterium elongatum</name>
    <dbReference type="NCBI Taxonomy" id="258515"/>
    <lineage>
        <taxon>Bacteria</taxon>
        <taxon>Bacillati</taxon>
        <taxon>Bacillota</taxon>
        <taxon>Clostridia</taxon>
        <taxon>Eubacteriales</taxon>
        <taxon>Oscillospiraceae</taxon>
        <taxon>Acetanaerobacterium</taxon>
    </lineage>
</organism>
<evidence type="ECO:0000256" key="2">
    <source>
        <dbReference type="ARBA" id="ARBA00022605"/>
    </source>
</evidence>
<evidence type="ECO:0000313" key="9">
    <source>
        <dbReference type="EMBL" id="SDM65846.1"/>
    </source>
</evidence>
<evidence type="ECO:0000256" key="1">
    <source>
        <dbReference type="ARBA" id="ARBA00022430"/>
    </source>
</evidence>
<keyword evidence="1" id="KW-0432">Leucine biosynthesis</keyword>
<dbReference type="GO" id="GO:0009098">
    <property type="term" value="P:L-leucine biosynthetic process"/>
    <property type="evidence" value="ECO:0007669"/>
    <property type="project" value="UniProtKB-KW"/>
</dbReference>
<dbReference type="PANTHER" id="PTHR42979:SF1">
    <property type="entry name" value="3-ISOPROPYLMALATE DEHYDROGENASE"/>
    <property type="match status" value="1"/>
</dbReference>
<reference evidence="9 10" key="1">
    <citation type="submission" date="2016-10" db="EMBL/GenBank/DDBJ databases">
        <authorList>
            <person name="de Groot N.N."/>
        </authorList>
    </citation>
    <scope>NUCLEOTIDE SEQUENCE [LARGE SCALE GENOMIC DNA]</scope>
    <source>
        <strain evidence="9 10">CGMCC 1.5012</strain>
    </source>
</reference>
<feature type="domain" description="Isopropylmalate dehydrogenase-like" evidence="8">
    <location>
        <begin position="5"/>
        <end position="342"/>
    </location>
</feature>
<dbReference type="InterPro" id="IPR004429">
    <property type="entry name" value="Isopropylmalate_DH"/>
</dbReference>
<evidence type="ECO:0000256" key="6">
    <source>
        <dbReference type="ARBA" id="ARBA00023027"/>
    </source>
</evidence>
<keyword evidence="2" id="KW-0028">Amino-acid biosynthesis</keyword>
<protein>
    <submittedName>
        <fullName evidence="9">3-isopropylmalate dehydrogenase</fullName>
    </submittedName>
</protein>
<dbReference type="SUPFAM" id="SSF53659">
    <property type="entry name" value="Isocitrate/Isopropylmalate dehydrogenase-like"/>
    <property type="match status" value="1"/>
</dbReference>
<keyword evidence="10" id="KW-1185">Reference proteome</keyword>
<gene>
    <name evidence="9" type="ORF">SAMN05192585_10319</name>
</gene>
<evidence type="ECO:0000259" key="8">
    <source>
        <dbReference type="SMART" id="SM01329"/>
    </source>
</evidence>
<dbReference type="PANTHER" id="PTHR42979">
    <property type="entry name" value="3-ISOPROPYLMALATE DEHYDROGENASE"/>
    <property type="match status" value="1"/>
</dbReference>
<keyword evidence="7" id="KW-0100">Branched-chain amino acid biosynthesis</keyword>
<dbReference type="GO" id="GO:0003862">
    <property type="term" value="F:3-isopropylmalate dehydrogenase activity"/>
    <property type="evidence" value="ECO:0007669"/>
    <property type="project" value="InterPro"/>
</dbReference>
<dbReference type="InterPro" id="IPR024084">
    <property type="entry name" value="IsoPropMal-DH-like_dom"/>
</dbReference>
<evidence type="ECO:0000313" key="10">
    <source>
        <dbReference type="Proteomes" id="UP000199182"/>
    </source>
</evidence>
<evidence type="ECO:0000256" key="4">
    <source>
        <dbReference type="ARBA" id="ARBA00022842"/>
    </source>
</evidence>
<name>A0A1G9V1H8_9FIRM</name>
<dbReference type="Proteomes" id="UP000199182">
    <property type="component" value="Unassembled WGS sequence"/>
</dbReference>
<keyword evidence="4" id="KW-0460">Magnesium</keyword>
<accession>A0A1G9V1H8</accession>
<keyword evidence="6" id="KW-0520">NAD</keyword>
<dbReference type="SMART" id="SM01329">
    <property type="entry name" value="Iso_dh"/>
    <property type="match status" value="1"/>
</dbReference>
<dbReference type="OrthoDB" id="9806254at2"/>
<evidence type="ECO:0000256" key="7">
    <source>
        <dbReference type="ARBA" id="ARBA00023304"/>
    </source>
</evidence>
<dbReference type="RefSeq" id="WP_092637714.1">
    <property type="nucleotide sequence ID" value="NZ_FNID01000003.1"/>
</dbReference>
<dbReference type="AlphaFoldDB" id="A0A1G9V1H8"/>
<dbReference type="Gene3D" id="3.40.718.10">
    <property type="entry name" value="Isopropylmalate Dehydrogenase"/>
    <property type="match status" value="1"/>
</dbReference>
<proteinExistence type="predicted"/>
<evidence type="ECO:0000256" key="5">
    <source>
        <dbReference type="ARBA" id="ARBA00023002"/>
    </source>
</evidence>
<dbReference type="GO" id="GO:0046872">
    <property type="term" value="F:metal ion binding"/>
    <property type="evidence" value="ECO:0007669"/>
    <property type="project" value="UniProtKB-KW"/>
</dbReference>
<dbReference type="STRING" id="258515.SAMN05192585_10319"/>
<keyword evidence="3" id="KW-0479">Metal-binding</keyword>
<dbReference type="EMBL" id="FNID01000003">
    <property type="protein sequence ID" value="SDM65846.1"/>
    <property type="molecule type" value="Genomic_DNA"/>
</dbReference>